<gene>
    <name evidence="1" type="ORF">DPMN_026494</name>
</gene>
<evidence type="ECO:0000313" key="2">
    <source>
        <dbReference type="Proteomes" id="UP000828390"/>
    </source>
</evidence>
<organism evidence="1 2">
    <name type="scientific">Dreissena polymorpha</name>
    <name type="common">Zebra mussel</name>
    <name type="synonym">Mytilus polymorpha</name>
    <dbReference type="NCBI Taxonomy" id="45954"/>
    <lineage>
        <taxon>Eukaryota</taxon>
        <taxon>Metazoa</taxon>
        <taxon>Spiralia</taxon>
        <taxon>Lophotrochozoa</taxon>
        <taxon>Mollusca</taxon>
        <taxon>Bivalvia</taxon>
        <taxon>Autobranchia</taxon>
        <taxon>Heteroconchia</taxon>
        <taxon>Euheterodonta</taxon>
        <taxon>Imparidentia</taxon>
        <taxon>Neoheterodontei</taxon>
        <taxon>Myida</taxon>
        <taxon>Dreissenoidea</taxon>
        <taxon>Dreissenidae</taxon>
        <taxon>Dreissena</taxon>
    </lineage>
</organism>
<dbReference type="Proteomes" id="UP000828390">
    <property type="component" value="Unassembled WGS sequence"/>
</dbReference>
<evidence type="ECO:0000313" key="1">
    <source>
        <dbReference type="EMBL" id="KAH3863505.1"/>
    </source>
</evidence>
<accession>A0A9D4REM2</accession>
<proteinExistence type="predicted"/>
<sequence>MFKIYIDEHRDSRGRRHCSNDRDHFPEDLTGLYPKDAMVKMNIISGSGVVRTITCQSTTGRGHPVGDVGMGRGTRRVTWVSGIYAN</sequence>
<name>A0A9D4REM2_DREPO</name>
<reference evidence="1" key="2">
    <citation type="submission" date="2020-11" db="EMBL/GenBank/DDBJ databases">
        <authorList>
            <person name="McCartney M.A."/>
            <person name="Auch B."/>
            <person name="Kono T."/>
            <person name="Mallez S."/>
            <person name="Becker A."/>
            <person name="Gohl D.M."/>
            <person name="Silverstein K.A.T."/>
            <person name="Koren S."/>
            <person name="Bechman K.B."/>
            <person name="Herman A."/>
            <person name="Abrahante J.E."/>
            <person name="Garbe J."/>
        </authorList>
    </citation>
    <scope>NUCLEOTIDE SEQUENCE</scope>
    <source>
        <strain evidence="1">Duluth1</strain>
        <tissue evidence="1">Whole animal</tissue>
    </source>
</reference>
<dbReference type="EMBL" id="JAIWYP010000002">
    <property type="protein sequence ID" value="KAH3863505.1"/>
    <property type="molecule type" value="Genomic_DNA"/>
</dbReference>
<comment type="caution">
    <text evidence="1">The sequence shown here is derived from an EMBL/GenBank/DDBJ whole genome shotgun (WGS) entry which is preliminary data.</text>
</comment>
<protein>
    <submittedName>
        <fullName evidence="1">Uncharacterized protein</fullName>
    </submittedName>
</protein>
<dbReference type="AlphaFoldDB" id="A0A9D4REM2"/>
<keyword evidence="2" id="KW-1185">Reference proteome</keyword>
<reference evidence="1" key="1">
    <citation type="journal article" date="2019" name="bioRxiv">
        <title>The Genome of the Zebra Mussel, Dreissena polymorpha: A Resource for Invasive Species Research.</title>
        <authorList>
            <person name="McCartney M.A."/>
            <person name="Auch B."/>
            <person name="Kono T."/>
            <person name="Mallez S."/>
            <person name="Zhang Y."/>
            <person name="Obille A."/>
            <person name="Becker A."/>
            <person name="Abrahante J.E."/>
            <person name="Garbe J."/>
            <person name="Badalamenti J.P."/>
            <person name="Herman A."/>
            <person name="Mangelson H."/>
            <person name="Liachko I."/>
            <person name="Sullivan S."/>
            <person name="Sone E.D."/>
            <person name="Koren S."/>
            <person name="Silverstein K.A.T."/>
            <person name="Beckman K.B."/>
            <person name="Gohl D.M."/>
        </authorList>
    </citation>
    <scope>NUCLEOTIDE SEQUENCE</scope>
    <source>
        <strain evidence="1">Duluth1</strain>
        <tissue evidence="1">Whole animal</tissue>
    </source>
</reference>